<feature type="transmembrane region" description="Helical" evidence="2">
    <location>
        <begin position="108"/>
        <end position="128"/>
    </location>
</feature>
<dbReference type="AlphaFoldDB" id="A0AAE0NK26"/>
<evidence type="ECO:0000256" key="2">
    <source>
        <dbReference type="SAM" id="Phobius"/>
    </source>
</evidence>
<keyword evidence="4" id="KW-1185">Reference proteome</keyword>
<keyword evidence="2" id="KW-1133">Transmembrane helix</keyword>
<dbReference type="PROSITE" id="PS50244">
    <property type="entry name" value="S5A_REDUCTASE"/>
    <property type="match status" value="1"/>
</dbReference>
<evidence type="ECO:0000313" key="3">
    <source>
        <dbReference type="EMBL" id="KAK3382983.1"/>
    </source>
</evidence>
<feature type="transmembrane region" description="Helical" evidence="2">
    <location>
        <begin position="12"/>
        <end position="31"/>
    </location>
</feature>
<dbReference type="Pfam" id="PF06966">
    <property type="entry name" value="DUF1295"/>
    <property type="match status" value="1"/>
</dbReference>
<evidence type="ECO:0008006" key="5">
    <source>
        <dbReference type="Google" id="ProtNLM"/>
    </source>
</evidence>
<dbReference type="PANTHER" id="PTHR32251">
    <property type="entry name" value="3-OXO-5-ALPHA-STEROID 4-DEHYDROGENASE"/>
    <property type="match status" value="1"/>
</dbReference>
<accession>A0AAE0NK26</accession>
<proteinExistence type="predicted"/>
<organism evidence="3 4">
    <name type="scientific">Lasiosphaeria ovina</name>
    <dbReference type="NCBI Taxonomy" id="92902"/>
    <lineage>
        <taxon>Eukaryota</taxon>
        <taxon>Fungi</taxon>
        <taxon>Dikarya</taxon>
        <taxon>Ascomycota</taxon>
        <taxon>Pezizomycotina</taxon>
        <taxon>Sordariomycetes</taxon>
        <taxon>Sordariomycetidae</taxon>
        <taxon>Sordariales</taxon>
        <taxon>Lasiosphaeriaceae</taxon>
        <taxon>Lasiosphaeria</taxon>
    </lineage>
</organism>
<keyword evidence="2" id="KW-0472">Membrane</keyword>
<sequence length="359" mass="40549">MAGTTVHALDDYYLAITLLITVGYQLLFFSIAYTFKFDKVTDIAGGSNFIILAVVTLAFSGHQDARQLIVSLCMVVWALRLSGYLFFRILKTGKDDRFDEIRERFWAFLGFFVFQMLWVWLVSLPVTVLNSPAVQQYAQHPFGTARDIAGVVLFALGLVVETVSDAHRYRFRSARTDKAAICDTGLFHFSRHPNYFGEIIVHFAIYTIAVSSAADGYVEGPAYGALYATIVGPAFLTFLLMFVSGLTLSERPGAKKRYESDSPREWEAYSRYLRRTSILVPFPPGLYEPLPALLKRTLFLEFPIYVFDPVKHSDKKKQQQQQSQTAAEPVTAVVVDEQQQQQQQQQRESADGLVETSRA</sequence>
<reference evidence="3" key="2">
    <citation type="submission" date="2023-06" db="EMBL/GenBank/DDBJ databases">
        <authorList>
            <consortium name="Lawrence Berkeley National Laboratory"/>
            <person name="Haridas S."/>
            <person name="Hensen N."/>
            <person name="Bonometti L."/>
            <person name="Westerberg I."/>
            <person name="Brannstrom I.O."/>
            <person name="Guillou S."/>
            <person name="Cros-Aarteil S."/>
            <person name="Calhoun S."/>
            <person name="Kuo A."/>
            <person name="Mondo S."/>
            <person name="Pangilinan J."/>
            <person name="Riley R."/>
            <person name="Labutti K."/>
            <person name="Andreopoulos B."/>
            <person name="Lipzen A."/>
            <person name="Chen C."/>
            <person name="Yanf M."/>
            <person name="Daum C."/>
            <person name="Ng V."/>
            <person name="Clum A."/>
            <person name="Steindorff A."/>
            <person name="Ohm R."/>
            <person name="Martin F."/>
            <person name="Silar P."/>
            <person name="Natvig D."/>
            <person name="Lalanne C."/>
            <person name="Gautier V."/>
            <person name="Ament-Velasquez S.L."/>
            <person name="Kruys A."/>
            <person name="Hutchinson M.I."/>
            <person name="Powell A.J."/>
            <person name="Barry K."/>
            <person name="Miller A.N."/>
            <person name="Grigoriev I.V."/>
            <person name="Debuchy R."/>
            <person name="Gladieux P."/>
            <person name="Thoren M.H."/>
            <person name="Johannesson H."/>
        </authorList>
    </citation>
    <scope>NUCLEOTIDE SEQUENCE</scope>
    <source>
        <strain evidence="3">CBS 958.72</strain>
    </source>
</reference>
<dbReference type="PANTHER" id="PTHR32251:SF15">
    <property type="entry name" value="3-OXO-5-ALPHA-STEROID 4-DEHYDROGENASE (DUF1295)"/>
    <property type="match status" value="1"/>
</dbReference>
<name>A0AAE0NK26_9PEZI</name>
<evidence type="ECO:0000313" key="4">
    <source>
        <dbReference type="Proteomes" id="UP001287356"/>
    </source>
</evidence>
<dbReference type="EMBL" id="JAULSN010000001">
    <property type="protein sequence ID" value="KAK3382983.1"/>
    <property type="molecule type" value="Genomic_DNA"/>
</dbReference>
<keyword evidence="2" id="KW-0812">Transmembrane</keyword>
<dbReference type="Proteomes" id="UP001287356">
    <property type="component" value="Unassembled WGS sequence"/>
</dbReference>
<feature type="transmembrane region" description="Helical" evidence="2">
    <location>
        <begin position="43"/>
        <end position="62"/>
    </location>
</feature>
<feature type="region of interest" description="Disordered" evidence="1">
    <location>
        <begin position="315"/>
        <end position="359"/>
    </location>
</feature>
<feature type="transmembrane region" description="Helical" evidence="2">
    <location>
        <begin position="68"/>
        <end position="87"/>
    </location>
</feature>
<dbReference type="InterPro" id="IPR010721">
    <property type="entry name" value="UstE-like"/>
</dbReference>
<comment type="caution">
    <text evidence="3">The sequence shown here is derived from an EMBL/GenBank/DDBJ whole genome shotgun (WGS) entry which is preliminary data.</text>
</comment>
<dbReference type="Gene3D" id="1.20.120.1630">
    <property type="match status" value="1"/>
</dbReference>
<evidence type="ECO:0000256" key="1">
    <source>
        <dbReference type="SAM" id="MobiDB-lite"/>
    </source>
</evidence>
<feature type="transmembrane region" description="Helical" evidence="2">
    <location>
        <begin position="226"/>
        <end position="248"/>
    </location>
</feature>
<reference evidence="3" key="1">
    <citation type="journal article" date="2023" name="Mol. Phylogenet. Evol.">
        <title>Genome-scale phylogeny and comparative genomics of the fungal order Sordariales.</title>
        <authorList>
            <person name="Hensen N."/>
            <person name="Bonometti L."/>
            <person name="Westerberg I."/>
            <person name="Brannstrom I.O."/>
            <person name="Guillou S."/>
            <person name="Cros-Aarteil S."/>
            <person name="Calhoun S."/>
            <person name="Haridas S."/>
            <person name="Kuo A."/>
            <person name="Mondo S."/>
            <person name="Pangilinan J."/>
            <person name="Riley R."/>
            <person name="LaButti K."/>
            <person name="Andreopoulos B."/>
            <person name="Lipzen A."/>
            <person name="Chen C."/>
            <person name="Yan M."/>
            <person name="Daum C."/>
            <person name="Ng V."/>
            <person name="Clum A."/>
            <person name="Steindorff A."/>
            <person name="Ohm R.A."/>
            <person name="Martin F."/>
            <person name="Silar P."/>
            <person name="Natvig D.O."/>
            <person name="Lalanne C."/>
            <person name="Gautier V."/>
            <person name="Ament-Velasquez S.L."/>
            <person name="Kruys A."/>
            <person name="Hutchinson M.I."/>
            <person name="Powell A.J."/>
            <person name="Barry K."/>
            <person name="Miller A.N."/>
            <person name="Grigoriev I.V."/>
            <person name="Debuchy R."/>
            <person name="Gladieux P."/>
            <person name="Hiltunen Thoren M."/>
            <person name="Johannesson H."/>
        </authorList>
    </citation>
    <scope>NUCLEOTIDE SEQUENCE</scope>
    <source>
        <strain evidence="3">CBS 958.72</strain>
    </source>
</reference>
<feature type="transmembrane region" description="Helical" evidence="2">
    <location>
        <begin position="195"/>
        <end position="214"/>
    </location>
</feature>
<protein>
    <recommendedName>
        <fullName evidence="5">Steroid 5-alpha reductase C-terminal domain-containing protein</fullName>
    </recommendedName>
</protein>
<gene>
    <name evidence="3" type="ORF">B0T24DRAFT_29348</name>
</gene>
<dbReference type="GO" id="GO:0016020">
    <property type="term" value="C:membrane"/>
    <property type="evidence" value="ECO:0007669"/>
    <property type="project" value="TreeGrafter"/>
</dbReference>